<dbReference type="PANTHER" id="PTHR11550">
    <property type="entry name" value="CTP SYNTHASE"/>
    <property type="match status" value="1"/>
</dbReference>
<feature type="active site" description="Nucleophile; for glutamine hydrolysis" evidence="11">
    <location>
        <position position="387"/>
    </location>
</feature>
<comment type="caution">
    <text evidence="15">The sequence shown here is derived from an EMBL/GenBank/DDBJ whole genome shotgun (WGS) entry which is preliminary data.</text>
</comment>
<feature type="binding site" evidence="11">
    <location>
        <position position="150"/>
    </location>
    <ligand>
        <name>Mg(2+)</name>
        <dbReference type="ChEBI" id="CHEBI:18420"/>
    </ligand>
</feature>
<evidence type="ECO:0000256" key="12">
    <source>
        <dbReference type="SAM" id="Phobius"/>
    </source>
</evidence>
<dbReference type="SUPFAM" id="SSF52317">
    <property type="entry name" value="Class I glutamine amidotransferase-like"/>
    <property type="match status" value="1"/>
</dbReference>
<feature type="domain" description="CTP synthase N-terminal" evidence="14">
    <location>
        <begin position="13"/>
        <end position="274"/>
    </location>
</feature>
<evidence type="ECO:0000256" key="6">
    <source>
        <dbReference type="ARBA" id="ARBA00022840"/>
    </source>
</evidence>
<dbReference type="PROSITE" id="PS51273">
    <property type="entry name" value="GATASE_TYPE_1"/>
    <property type="match status" value="1"/>
</dbReference>
<comment type="caution">
    <text evidence="11">Lacks conserved residue(s) required for the propagation of feature annotation.</text>
</comment>
<feature type="binding site" evidence="11">
    <location>
        <begin position="388"/>
        <end position="391"/>
    </location>
    <ligand>
        <name>L-glutamine</name>
        <dbReference type="ChEBI" id="CHEBI:58359"/>
    </ligand>
</feature>
<dbReference type="InterPro" id="IPR017926">
    <property type="entry name" value="GATASE"/>
</dbReference>
<dbReference type="InterPro" id="IPR017456">
    <property type="entry name" value="CTP_synthase_N"/>
</dbReference>
<dbReference type="GO" id="GO:0042802">
    <property type="term" value="F:identical protein binding"/>
    <property type="evidence" value="ECO:0007669"/>
    <property type="project" value="TreeGrafter"/>
</dbReference>
<keyword evidence="9 11" id="KW-0665">Pyrimidine biosynthesis</keyword>
<comment type="similarity">
    <text evidence="2 11">Belongs to the CTP synthase family.</text>
</comment>
<feature type="binding site" evidence="11">
    <location>
        <position position="63"/>
    </location>
    <ligand>
        <name>L-glutamine</name>
        <dbReference type="ChEBI" id="CHEBI:58359"/>
    </ligand>
</feature>
<feature type="region of interest" description="Amidoligase domain" evidence="11">
    <location>
        <begin position="1"/>
        <end position="276"/>
    </location>
</feature>
<feature type="binding site" evidence="11">
    <location>
        <position position="22"/>
    </location>
    <ligand>
        <name>UTP</name>
        <dbReference type="ChEBI" id="CHEBI:46398"/>
    </ligand>
</feature>
<feature type="binding site" evidence="11">
    <location>
        <position position="251"/>
    </location>
    <ligand>
        <name>ATP</name>
        <dbReference type="ChEBI" id="CHEBI:30616"/>
    </ligand>
</feature>
<dbReference type="GO" id="GO:0003883">
    <property type="term" value="F:CTP synthase activity"/>
    <property type="evidence" value="ECO:0007669"/>
    <property type="project" value="UniProtKB-UniRule"/>
</dbReference>
<dbReference type="InterPro" id="IPR029062">
    <property type="entry name" value="Class_I_gatase-like"/>
</dbReference>
<feature type="binding site" evidence="11">
    <location>
        <position position="468"/>
    </location>
    <ligand>
        <name>L-glutamine</name>
        <dbReference type="ChEBI" id="CHEBI:58359"/>
    </ligand>
</feature>
<dbReference type="PANTHER" id="PTHR11550:SF0">
    <property type="entry name" value="CTP SYNTHASE-RELATED"/>
    <property type="match status" value="1"/>
</dbReference>
<dbReference type="Proteomes" id="UP000034224">
    <property type="component" value="Unassembled WGS sequence"/>
</dbReference>
<dbReference type="Gene3D" id="3.40.50.880">
    <property type="match status" value="1"/>
</dbReference>
<evidence type="ECO:0000256" key="11">
    <source>
        <dbReference type="HAMAP-Rule" id="MF_01227"/>
    </source>
</evidence>
<evidence type="ECO:0000256" key="10">
    <source>
        <dbReference type="ARBA" id="ARBA00047781"/>
    </source>
</evidence>
<keyword evidence="7 11" id="KW-0460">Magnesium</keyword>
<dbReference type="HAMAP" id="MF_01227">
    <property type="entry name" value="PyrG"/>
    <property type="match status" value="1"/>
</dbReference>
<accession>A0A0G1YIL3</accession>
<feature type="binding site" evidence="11">
    <location>
        <position position="80"/>
    </location>
    <ligand>
        <name>ATP</name>
        <dbReference type="ChEBI" id="CHEBI:30616"/>
    </ligand>
</feature>
<dbReference type="STRING" id="1618665.UY55_C0003G0053"/>
<evidence type="ECO:0000256" key="5">
    <source>
        <dbReference type="ARBA" id="ARBA00022741"/>
    </source>
</evidence>
<dbReference type="NCBIfam" id="NF003792">
    <property type="entry name" value="PRK05380.1"/>
    <property type="match status" value="1"/>
</dbReference>
<feature type="active site" evidence="11">
    <location>
        <position position="514"/>
    </location>
</feature>
<evidence type="ECO:0000313" key="15">
    <source>
        <dbReference type="EMBL" id="KKW14837.1"/>
    </source>
</evidence>
<dbReference type="InterPro" id="IPR033828">
    <property type="entry name" value="GATase1_CTP_Synthase"/>
</dbReference>
<keyword evidence="12" id="KW-0472">Membrane</keyword>
<dbReference type="GO" id="GO:0005524">
    <property type="term" value="F:ATP binding"/>
    <property type="evidence" value="ECO:0007669"/>
    <property type="project" value="UniProtKB-KW"/>
</dbReference>
<evidence type="ECO:0000256" key="9">
    <source>
        <dbReference type="ARBA" id="ARBA00022975"/>
    </source>
</evidence>
<dbReference type="FunFam" id="3.40.50.880:FF:000002">
    <property type="entry name" value="CTP synthase"/>
    <property type="match status" value="1"/>
</dbReference>
<feature type="transmembrane region" description="Helical" evidence="12">
    <location>
        <begin position="12"/>
        <end position="37"/>
    </location>
</feature>
<gene>
    <name evidence="11" type="primary">pyrG</name>
    <name evidence="15" type="ORF">UY55_C0003G0053</name>
</gene>
<feature type="domain" description="Glutamine amidotransferase" evidence="13">
    <location>
        <begin position="313"/>
        <end position="533"/>
    </location>
</feature>
<comment type="catalytic activity">
    <reaction evidence="11">
        <text>L-glutamine + H2O = L-glutamate + NH4(+)</text>
        <dbReference type="Rhea" id="RHEA:15889"/>
        <dbReference type="ChEBI" id="CHEBI:15377"/>
        <dbReference type="ChEBI" id="CHEBI:28938"/>
        <dbReference type="ChEBI" id="CHEBI:29985"/>
        <dbReference type="ChEBI" id="CHEBI:58359"/>
    </reaction>
</comment>
<keyword evidence="12" id="KW-0812">Transmembrane</keyword>
<dbReference type="Pfam" id="PF06418">
    <property type="entry name" value="CTP_synth_N"/>
    <property type="match status" value="1"/>
</dbReference>
<dbReference type="GO" id="GO:0046872">
    <property type="term" value="F:metal ion binding"/>
    <property type="evidence" value="ECO:0007669"/>
    <property type="project" value="UniProtKB-KW"/>
</dbReference>
<dbReference type="GO" id="GO:0004359">
    <property type="term" value="F:glutaminase activity"/>
    <property type="evidence" value="ECO:0007669"/>
    <property type="project" value="RHEA"/>
</dbReference>
<dbReference type="EMBL" id="LCQK01000003">
    <property type="protein sequence ID" value="KKW14837.1"/>
    <property type="molecule type" value="Genomic_DNA"/>
</dbReference>
<evidence type="ECO:0000259" key="14">
    <source>
        <dbReference type="Pfam" id="PF06418"/>
    </source>
</evidence>
<evidence type="ECO:0000256" key="4">
    <source>
        <dbReference type="ARBA" id="ARBA00022723"/>
    </source>
</evidence>
<evidence type="ECO:0000256" key="2">
    <source>
        <dbReference type="ARBA" id="ARBA00007533"/>
    </source>
</evidence>
<dbReference type="CDD" id="cd01746">
    <property type="entry name" value="GATase1_CTP_Synthase"/>
    <property type="match status" value="1"/>
</dbReference>
<feature type="binding site" evidence="11">
    <location>
        <begin position="157"/>
        <end position="159"/>
    </location>
    <ligand>
        <name>CTP</name>
        <dbReference type="ChEBI" id="CHEBI:37563"/>
        <note>allosteric inhibitor</note>
    </ligand>
</feature>
<comment type="pathway">
    <text evidence="1 11">Pyrimidine metabolism; CTP biosynthesis via de novo pathway; CTP from UDP: step 2/2.</text>
</comment>
<organism evidence="15 16">
    <name type="scientific">Candidatus Jorgensenbacteria bacterium GW2011_GWB1_50_10</name>
    <dbReference type="NCBI Taxonomy" id="1618665"/>
    <lineage>
        <taxon>Bacteria</taxon>
        <taxon>Candidatus Joergenseniibacteriota</taxon>
    </lineage>
</organism>
<dbReference type="GO" id="GO:0097268">
    <property type="term" value="C:cytoophidium"/>
    <property type="evidence" value="ECO:0007669"/>
    <property type="project" value="UniProtKB-ARBA"/>
</dbReference>
<keyword evidence="4 11" id="KW-0479">Metal-binding</keyword>
<dbReference type="AlphaFoldDB" id="A0A0G1YIL3"/>
<dbReference type="EC" id="6.3.4.2" evidence="11"/>
<reference evidence="15 16" key="1">
    <citation type="journal article" date="2015" name="Nature">
        <title>rRNA introns, odd ribosomes, and small enigmatic genomes across a large radiation of phyla.</title>
        <authorList>
            <person name="Brown C.T."/>
            <person name="Hug L.A."/>
            <person name="Thomas B.C."/>
            <person name="Sharon I."/>
            <person name="Castelle C.J."/>
            <person name="Singh A."/>
            <person name="Wilkins M.J."/>
            <person name="Williams K.H."/>
            <person name="Banfield J.F."/>
        </authorList>
    </citation>
    <scope>NUCLEOTIDE SEQUENCE [LARGE SCALE GENOMIC DNA]</scope>
</reference>
<comment type="function">
    <text evidence="11">Catalyzes the ATP-dependent amination of UTP to CTP with either L-glutamine or ammonia as the source of nitrogen. Regulates intracellular CTP levels through interactions with the four ribonucleotide triphosphates.</text>
</comment>
<evidence type="ECO:0000256" key="7">
    <source>
        <dbReference type="ARBA" id="ARBA00022842"/>
    </source>
</evidence>
<dbReference type="Pfam" id="PF00117">
    <property type="entry name" value="GATase"/>
    <property type="match status" value="1"/>
</dbReference>
<feature type="binding site" evidence="11">
    <location>
        <begin position="197"/>
        <end position="202"/>
    </location>
    <ligand>
        <name>CTP</name>
        <dbReference type="ChEBI" id="CHEBI:37563"/>
        <note>allosteric inhibitor</note>
    </ligand>
</feature>
<keyword evidence="6 11" id="KW-0067">ATP-binding</keyword>
<evidence type="ECO:0000256" key="1">
    <source>
        <dbReference type="ARBA" id="ARBA00005171"/>
    </source>
</evidence>
<dbReference type="InterPro" id="IPR027417">
    <property type="entry name" value="P-loop_NTPase"/>
</dbReference>
<evidence type="ECO:0000259" key="13">
    <source>
        <dbReference type="Pfam" id="PF00117"/>
    </source>
</evidence>
<dbReference type="FunFam" id="3.40.50.300:FF:000009">
    <property type="entry name" value="CTP synthase"/>
    <property type="match status" value="1"/>
</dbReference>
<dbReference type="Gene3D" id="3.40.50.300">
    <property type="entry name" value="P-loop containing nucleotide triphosphate hydrolases"/>
    <property type="match status" value="1"/>
</dbReference>
<feature type="binding site" evidence="11">
    <location>
        <position position="233"/>
    </location>
    <ligand>
        <name>UTP</name>
        <dbReference type="ChEBI" id="CHEBI:46398"/>
    </ligand>
</feature>
<protein>
    <recommendedName>
        <fullName evidence="11">CTP synthase</fullName>
        <ecNumber evidence="11">6.3.4.2</ecNumber>
    </recommendedName>
    <alternativeName>
        <fullName evidence="11">Cytidine 5'-triphosphate synthase</fullName>
    </alternativeName>
    <alternativeName>
        <fullName evidence="11">Cytidine triphosphate synthetase</fullName>
        <shortName evidence="11">CTP synthetase</shortName>
        <shortName evidence="11">CTPS</shortName>
    </alternativeName>
    <alternativeName>
        <fullName evidence="11">UTP--ammonia ligase</fullName>
    </alternativeName>
</protein>
<sequence>MKRSKKSKKQPNLIFITGGTVSGIGKGISVASLAALLKMRGLEVVPIKIDPYLNRDAGTMNPYQHGEVFVTEDGAETDLDLGHYERFININLDGRSNFTTGSVYEHVIGLERHGDYLGKTIQIIPHVTDEIKRRIVSVFHSNGADVAVVEIGGTVGDIEAEPFLEAARQMFREHGPNRVIFIHVVKVDYVFPSDEEKTKPIQQSVALLRQRGIQPDFLIVRSKRPIDLENIEKISLFTNVPPKHVIPAVDVSTIYEVPVNFRRSGFDELILKKFGRRFGKSNFAVWRRAVSKMTRAKKVVPIALVGKYIEHDDAYLSVEEAVAHAAAASGVKVDLLRIDSESPVLLKKLREMKGIIVPGGFGKRGIDGKIRAIRFARENNIPFLGLCLGLQVAVIEFARNVCHLGGANSTEFNRRTPHPVIDIMPEQKKVKDKGGTMRLGTYKATLAKNSLARRLYGTPLIFERHRHRYEVNPKYHSILRRRGLVLSGLNLPDRRLVEFIELPEAKFFIATQAHPEFKSRFLKPHPLFLGLVRASLM</sequence>
<comment type="subunit">
    <text evidence="11">Homotetramer.</text>
</comment>
<feature type="binding site" evidence="11">
    <location>
        <position position="233"/>
    </location>
    <ligand>
        <name>CTP</name>
        <dbReference type="ChEBI" id="CHEBI:37563"/>
        <note>allosteric inhibitor</note>
    </ligand>
</feature>
<keyword evidence="8 11" id="KW-0315">Glutamine amidotransferase</keyword>
<keyword evidence="12" id="KW-1133">Transmembrane helix</keyword>
<dbReference type="UniPathway" id="UPA00159">
    <property type="reaction ID" value="UER00277"/>
</dbReference>
<keyword evidence="3 11" id="KW-0436">Ligase</keyword>
<feature type="binding site" evidence="11">
    <location>
        <position position="411"/>
    </location>
    <ligand>
        <name>L-glutamine</name>
        <dbReference type="ChEBI" id="CHEBI:58359"/>
    </ligand>
</feature>
<feature type="active site" evidence="11">
    <location>
        <position position="516"/>
    </location>
</feature>
<dbReference type="InterPro" id="IPR004468">
    <property type="entry name" value="CTP_synthase"/>
</dbReference>
<dbReference type="NCBIfam" id="TIGR00337">
    <property type="entry name" value="PyrG"/>
    <property type="match status" value="1"/>
</dbReference>
<dbReference type="GO" id="GO:0019856">
    <property type="term" value="P:pyrimidine nucleobase biosynthetic process"/>
    <property type="evidence" value="ECO:0007669"/>
    <property type="project" value="TreeGrafter"/>
</dbReference>
<comment type="miscellaneous">
    <text evidence="11">CTPSs have evolved a hybrid strategy for distinguishing between UTP and CTP. The overlapping regions of the product feedback inhibitory and substrate sites recognize a common feature in both compounds, the triphosphate moiety. To differentiate isosteric substrate and product pyrimidine rings, an additional pocket far from the expected kinase/ligase catalytic site, specifically recognizes the cytosine and ribose portions of the product inhibitor.</text>
</comment>
<feature type="binding site" evidence="11">
    <location>
        <position position="80"/>
    </location>
    <ligand>
        <name>Mg(2+)</name>
        <dbReference type="ChEBI" id="CHEBI:18420"/>
    </ligand>
</feature>
<dbReference type="SUPFAM" id="SSF52540">
    <property type="entry name" value="P-loop containing nucleoside triphosphate hydrolases"/>
    <property type="match status" value="1"/>
</dbReference>
<evidence type="ECO:0000256" key="3">
    <source>
        <dbReference type="ARBA" id="ARBA00022598"/>
    </source>
</evidence>
<evidence type="ECO:0000313" key="16">
    <source>
        <dbReference type="Proteomes" id="UP000034224"/>
    </source>
</evidence>
<proteinExistence type="inferred from homology"/>
<feature type="binding site" evidence="11">
    <location>
        <begin position="23"/>
        <end position="28"/>
    </location>
    <ligand>
        <name>ATP</name>
        <dbReference type="ChEBI" id="CHEBI:30616"/>
    </ligand>
</feature>
<comment type="catalytic activity">
    <reaction evidence="10 11">
        <text>UTP + L-glutamine + ATP + H2O = CTP + L-glutamate + ADP + phosphate + 2 H(+)</text>
        <dbReference type="Rhea" id="RHEA:26426"/>
        <dbReference type="ChEBI" id="CHEBI:15377"/>
        <dbReference type="ChEBI" id="CHEBI:15378"/>
        <dbReference type="ChEBI" id="CHEBI:29985"/>
        <dbReference type="ChEBI" id="CHEBI:30616"/>
        <dbReference type="ChEBI" id="CHEBI:37563"/>
        <dbReference type="ChEBI" id="CHEBI:43474"/>
        <dbReference type="ChEBI" id="CHEBI:46398"/>
        <dbReference type="ChEBI" id="CHEBI:58359"/>
        <dbReference type="ChEBI" id="CHEBI:456216"/>
        <dbReference type="EC" id="6.3.4.2"/>
    </reaction>
</comment>
<name>A0A0G1YIL3_9BACT</name>
<dbReference type="GO" id="GO:0044210">
    <property type="term" value="P:'de novo' CTP biosynthetic process"/>
    <property type="evidence" value="ECO:0007669"/>
    <property type="project" value="UniProtKB-UniRule"/>
</dbReference>
<feature type="binding site" evidence="11">
    <location>
        <position position="22"/>
    </location>
    <ligand>
        <name>CTP</name>
        <dbReference type="ChEBI" id="CHEBI:37563"/>
        <note>allosteric inhibitor</note>
    </ligand>
</feature>
<keyword evidence="5 11" id="KW-0547">Nucleotide-binding</keyword>
<comment type="activity regulation">
    <text evidence="11">Allosterically activated by GTP, when glutamine is the substrate; GTP has no effect on the reaction when ammonia is the substrate. The allosteric effector GTP functions by stabilizing the protein conformation that binds the tetrahedral intermediate(s) formed during glutamine hydrolysis. Inhibited by the product CTP, via allosteric rather than competitive inhibition.</text>
</comment>
<feature type="binding site" evidence="11">
    <location>
        <position position="360"/>
    </location>
    <ligand>
        <name>L-glutamine</name>
        <dbReference type="ChEBI" id="CHEBI:58359"/>
    </ligand>
</feature>
<dbReference type="CDD" id="cd03113">
    <property type="entry name" value="CTPS_N"/>
    <property type="match status" value="1"/>
</dbReference>
<evidence type="ECO:0000256" key="8">
    <source>
        <dbReference type="ARBA" id="ARBA00022962"/>
    </source>
</evidence>
<dbReference type="PATRIC" id="fig|1618665.3.peg.578"/>
<feature type="binding site" evidence="11">
    <location>
        <begin position="197"/>
        <end position="202"/>
    </location>
    <ligand>
        <name>UTP</name>
        <dbReference type="ChEBI" id="CHEBI:46398"/>
    </ligand>
</feature>
<comment type="catalytic activity">
    <reaction evidence="11">
        <text>UTP + NH4(+) + ATP = CTP + ADP + phosphate + 2 H(+)</text>
        <dbReference type="Rhea" id="RHEA:16597"/>
        <dbReference type="ChEBI" id="CHEBI:15378"/>
        <dbReference type="ChEBI" id="CHEBI:28938"/>
        <dbReference type="ChEBI" id="CHEBI:30616"/>
        <dbReference type="ChEBI" id="CHEBI:37563"/>
        <dbReference type="ChEBI" id="CHEBI:43474"/>
        <dbReference type="ChEBI" id="CHEBI:46398"/>
        <dbReference type="ChEBI" id="CHEBI:456216"/>
    </reaction>
</comment>